<accession>A0A9P6GK74</accession>
<feature type="compositionally biased region" description="Basic and acidic residues" evidence="1">
    <location>
        <begin position="78"/>
        <end position="105"/>
    </location>
</feature>
<feature type="compositionally biased region" description="Pro residues" evidence="1">
    <location>
        <begin position="314"/>
        <end position="326"/>
    </location>
</feature>
<feature type="region of interest" description="Disordered" evidence="1">
    <location>
        <begin position="309"/>
        <end position="329"/>
    </location>
</feature>
<reference evidence="2" key="1">
    <citation type="journal article" date="2020" name="Mol. Plant Microbe Interact.">
        <title>Genome Sequence of the Biocontrol Agent Coniothyrium minitans strain Conio (IMI 134523).</title>
        <authorList>
            <person name="Patel D."/>
            <person name="Shittu T.A."/>
            <person name="Baroncelli R."/>
            <person name="Muthumeenakshi S."/>
            <person name="Osborne T.H."/>
            <person name="Janganan T.K."/>
            <person name="Sreenivasaprasad S."/>
        </authorList>
    </citation>
    <scope>NUCLEOTIDE SEQUENCE</scope>
    <source>
        <strain evidence="2">Conio</strain>
    </source>
</reference>
<organism evidence="2 3">
    <name type="scientific">Paraphaeosphaeria minitans</name>
    <dbReference type="NCBI Taxonomy" id="565426"/>
    <lineage>
        <taxon>Eukaryota</taxon>
        <taxon>Fungi</taxon>
        <taxon>Dikarya</taxon>
        <taxon>Ascomycota</taxon>
        <taxon>Pezizomycotina</taxon>
        <taxon>Dothideomycetes</taxon>
        <taxon>Pleosporomycetidae</taxon>
        <taxon>Pleosporales</taxon>
        <taxon>Massarineae</taxon>
        <taxon>Didymosphaeriaceae</taxon>
        <taxon>Paraphaeosphaeria</taxon>
    </lineage>
</organism>
<evidence type="ECO:0000313" key="3">
    <source>
        <dbReference type="Proteomes" id="UP000756921"/>
    </source>
</evidence>
<feature type="compositionally biased region" description="Polar residues" evidence="1">
    <location>
        <begin position="129"/>
        <end position="146"/>
    </location>
</feature>
<proteinExistence type="predicted"/>
<feature type="compositionally biased region" description="Basic and acidic residues" evidence="1">
    <location>
        <begin position="52"/>
        <end position="69"/>
    </location>
</feature>
<feature type="region of interest" description="Disordered" evidence="1">
    <location>
        <begin position="1"/>
        <end position="166"/>
    </location>
</feature>
<sequence length="472" mass="54063">MSTKSPQSQYAMRERKLNRRKEVYRREKDEPKITHSAREERRESSPLSNVRSDVDNNMRNDSEEIDAHEIPSGARMSAARDDRSAGVSKKNYETGRRDQERRRTFEAMGPNDVEKPGYASESHREGSSTHHYSQRPRSSPPIQTDETYYRSRSPLRAVPNPFPRTSREIEYEKARIDQEAADFEAEYQQLLLEQSIQKRDYFKAKVEEQRRRMVGYADETQPSSVTASPHEAREPLAVVDNERSIHPGRRARMERPPPFSPARSAIGDEMKDFKPPMAPRNFSHAHAASLIEHEVPSPPSPKFTIRGTAAVDPAPTPTPSPEPPLPSAHGLNALQRRIFAALSKGYAPRTNSVPCPPRALRYSKARTLGFHRLFVENYGGAPSEDLALCKYVFDTPHECPDGKDCACRHEPLDEEELEWIRTNPVPPKKNIEWHPGKWLERLLQNYSNPRMPKVSQFDRGGEGEVEWAWRAR</sequence>
<keyword evidence="3" id="KW-1185">Reference proteome</keyword>
<evidence type="ECO:0000256" key="1">
    <source>
        <dbReference type="SAM" id="MobiDB-lite"/>
    </source>
</evidence>
<dbReference type="Proteomes" id="UP000756921">
    <property type="component" value="Unassembled WGS sequence"/>
</dbReference>
<dbReference type="EMBL" id="WJXW01000004">
    <property type="protein sequence ID" value="KAF9736485.1"/>
    <property type="molecule type" value="Genomic_DNA"/>
</dbReference>
<feature type="compositionally biased region" description="Basic and acidic residues" evidence="1">
    <location>
        <begin position="12"/>
        <end position="44"/>
    </location>
</feature>
<feature type="compositionally biased region" description="Basic and acidic residues" evidence="1">
    <location>
        <begin position="230"/>
        <end position="255"/>
    </location>
</feature>
<comment type="caution">
    <text evidence="2">The sequence shown here is derived from an EMBL/GenBank/DDBJ whole genome shotgun (WGS) entry which is preliminary data.</text>
</comment>
<feature type="region of interest" description="Disordered" evidence="1">
    <location>
        <begin position="213"/>
        <end position="260"/>
    </location>
</feature>
<dbReference type="OrthoDB" id="3796540at2759"/>
<evidence type="ECO:0000313" key="2">
    <source>
        <dbReference type="EMBL" id="KAF9736485.1"/>
    </source>
</evidence>
<name>A0A9P6GK74_9PLEO</name>
<dbReference type="AlphaFoldDB" id="A0A9P6GK74"/>
<gene>
    <name evidence="2" type="ORF">PMIN01_04264</name>
</gene>
<protein>
    <submittedName>
        <fullName evidence="2">Uncharacterized protein</fullName>
    </submittedName>
</protein>
<feature type="compositionally biased region" description="Polar residues" evidence="1">
    <location>
        <begin position="1"/>
        <end position="10"/>
    </location>
</feature>